<accession>A0ABD2PKW4</accession>
<gene>
    <name evidence="1" type="ORF">Ciccas_013327</name>
</gene>
<reference evidence="1 2" key="1">
    <citation type="submission" date="2024-11" db="EMBL/GenBank/DDBJ databases">
        <title>Adaptive evolution of stress response genes in parasites aligns with host niche diversity.</title>
        <authorList>
            <person name="Hahn C."/>
            <person name="Resl P."/>
        </authorList>
    </citation>
    <scope>NUCLEOTIDE SEQUENCE [LARGE SCALE GENOMIC DNA]</scope>
    <source>
        <strain evidence="1">EGGRZ-B1_66</strain>
        <tissue evidence="1">Body</tissue>
    </source>
</reference>
<keyword evidence="2" id="KW-1185">Reference proteome</keyword>
<feature type="non-terminal residue" evidence="1">
    <location>
        <position position="152"/>
    </location>
</feature>
<name>A0ABD2PKW4_9PLAT</name>
<dbReference type="AlphaFoldDB" id="A0ABD2PKW4"/>
<dbReference type="Proteomes" id="UP001626550">
    <property type="component" value="Unassembled WGS sequence"/>
</dbReference>
<evidence type="ECO:0000313" key="1">
    <source>
        <dbReference type="EMBL" id="KAL3308146.1"/>
    </source>
</evidence>
<dbReference type="EMBL" id="JBJKFK010005777">
    <property type="protein sequence ID" value="KAL3308146.1"/>
    <property type="molecule type" value="Genomic_DNA"/>
</dbReference>
<comment type="caution">
    <text evidence="1">The sequence shown here is derived from an EMBL/GenBank/DDBJ whole genome shotgun (WGS) entry which is preliminary data.</text>
</comment>
<sequence length="152" mass="18219">MVDMQKKHNIREATKLIKSSDAEFHLNKMQMFSYYSIIGIFALTDVWNDKMEKKKLDFIEVLTKKLGDCVENYSFEVESFNAFMKELLEMLRCDKLSQQYRLVMFEKMIDQTKDMRNYNEEKFPNEWKDASDTCLKTANEMKNSQKFEDPDI</sequence>
<protein>
    <submittedName>
        <fullName evidence="1">Uncharacterized protein</fullName>
    </submittedName>
</protein>
<evidence type="ECO:0000313" key="2">
    <source>
        <dbReference type="Proteomes" id="UP001626550"/>
    </source>
</evidence>
<proteinExistence type="predicted"/>
<organism evidence="1 2">
    <name type="scientific">Cichlidogyrus casuarinus</name>
    <dbReference type="NCBI Taxonomy" id="1844966"/>
    <lineage>
        <taxon>Eukaryota</taxon>
        <taxon>Metazoa</taxon>
        <taxon>Spiralia</taxon>
        <taxon>Lophotrochozoa</taxon>
        <taxon>Platyhelminthes</taxon>
        <taxon>Monogenea</taxon>
        <taxon>Monopisthocotylea</taxon>
        <taxon>Dactylogyridea</taxon>
        <taxon>Ancyrocephalidae</taxon>
        <taxon>Cichlidogyrus</taxon>
    </lineage>
</organism>